<keyword evidence="1" id="KW-0808">Transferase</keyword>
<dbReference type="PROSITE" id="PS51480">
    <property type="entry name" value="DHAL"/>
    <property type="match status" value="1"/>
</dbReference>
<dbReference type="EMBL" id="AYKG01000007">
    <property type="protein sequence ID" value="ROO31169.1"/>
    <property type="molecule type" value="Genomic_DNA"/>
</dbReference>
<dbReference type="GO" id="GO:0004371">
    <property type="term" value="F:glycerone kinase activity"/>
    <property type="evidence" value="ECO:0007669"/>
    <property type="project" value="InterPro"/>
</dbReference>
<evidence type="ECO:0000256" key="1">
    <source>
        <dbReference type="ARBA" id="ARBA00022679"/>
    </source>
</evidence>
<evidence type="ECO:0000259" key="5">
    <source>
        <dbReference type="PROSITE" id="PS51480"/>
    </source>
</evidence>
<dbReference type="GO" id="GO:0005524">
    <property type="term" value="F:ATP binding"/>
    <property type="evidence" value="ECO:0007669"/>
    <property type="project" value="UniProtKB-KW"/>
</dbReference>
<sequence length="597" mass="61437">MPAGHDDLPAFFRGDVMSYLFNKPADFVDESIDGFVAANPDLVQRVPGGVVRATVTPPGEVAIVIGGGSGHYPAFAGLVGEGLAHGAAMGNIFASPSAQQIYSVAKAAASDAGVILSFGNYAGDVLNFGIAAERLKAEGIPARCLAVTDDVCSGPAERPAERRGIAGDLTVFRALAYAAERGDDMDTVFDFAMRANDLTRSFGVAFSGCTLPGAAEPLFTVPEGRMGVGMGIHGEPGIDEIDLPSAHELGVMLVERLLEERPTGLVRAGNPRVGVMLNGLGAVKYEELFVLYKSVAAELEAAGLTVINPEVGELVTSFEMAGVSLTLFWLDDEMEAVWTSSAQTPAYNRFDTPISGTRREAEATTLAELDAAVPEASAISKDEAPGVLAVIEAIHAEIEQEADALGKLDAISGDGDHGIGMHTGVQAALTAARTAVDAGCGAGTVLERAGDAWANEAGGTSGALWGLGLRTLGARLGDQEPVKAPAVAAGVHDAVDAIQRLGGARAGDKTLIDAMQPFAEHLMAEVEAGKSLREAWQTASHAAADAAKATADLKPKLGRAKNHSDKSVGHPDPGAVSFALITAAAGATLAQLKERSS</sequence>
<evidence type="ECO:0000313" key="7">
    <source>
        <dbReference type="EMBL" id="ROO31169.1"/>
    </source>
</evidence>
<dbReference type="Pfam" id="PF02734">
    <property type="entry name" value="Dak2"/>
    <property type="match status" value="1"/>
</dbReference>
<evidence type="ECO:0000259" key="6">
    <source>
        <dbReference type="PROSITE" id="PS51481"/>
    </source>
</evidence>
<evidence type="ECO:0000256" key="4">
    <source>
        <dbReference type="ARBA" id="ARBA00022840"/>
    </source>
</evidence>
<accession>A0A423PZQ4</accession>
<dbReference type="PANTHER" id="PTHR28629:SF4">
    <property type="entry name" value="TRIOKINASE_FMN CYCLASE"/>
    <property type="match status" value="1"/>
</dbReference>
<dbReference type="Pfam" id="PF02733">
    <property type="entry name" value="Dak1"/>
    <property type="match status" value="1"/>
</dbReference>
<dbReference type="PANTHER" id="PTHR28629">
    <property type="entry name" value="TRIOKINASE/FMN CYCLASE"/>
    <property type="match status" value="1"/>
</dbReference>
<dbReference type="FunFam" id="1.25.40.340:FF:000002">
    <property type="entry name" value="Dihydroxyacetone kinase, L subunit"/>
    <property type="match status" value="1"/>
</dbReference>
<organism evidence="7 8">
    <name type="scientific">Salinisphaera japonica YTM-1</name>
    <dbReference type="NCBI Taxonomy" id="1209778"/>
    <lineage>
        <taxon>Bacteria</taxon>
        <taxon>Pseudomonadati</taxon>
        <taxon>Pseudomonadota</taxon>
        <taxon>Gammaproteobacteria</taxon>
        <taxon>Salinisphaerales</taxon>
        <taxon>Salinisphaeraceae</taxon>
        <taxon>Salinisphaera</taxon>
    </lineage>
</organism>
<dbReference type="Gene3D" id="3.30.1180.20">
    <property type="entry name" value="Dihydroxyacetone kinase, domain 2"/>
    <property type="match status" value="1"/>
</dbReference>
<dbReference type="InterPro" id="IPR004007">
    <property type="entry name" value="DhaL_dom"/>
</dbReference>
<keyword evidence="3 7" id="KW-0418">Kinase</keyword>
<dbReference type="GO" id="GO:0019563">
    <property type="term" value="P:glycerol catabolic process"/>
    <property type="evidence" value="ECO:0007669"/>
    <property type="project" value="TreeGrafter"/>
</dbReference>
<dbReference type="InterPro" id="IPR050861">
    <property type="entry name" value="Dihydroxyacetone_Kinase"/>
</dbReference>
<dbReference type="InterPro" id="IPR004006">
    <property type="entry name" value="DhaK_dom"/>
</dbReference>
<keyword evidence="4" id="KW-0067">ATP-binding</keyword>
<dbReference type="GO" id="GO:0005829">
    <property type="term" value="C:cytosol"/>
    <property type="evidence" value="ECO:0007669"/>
    <property type="project" value="TreeGrafter"/>
</dbReference>
<dbReference type="SMART" id="SM01120">
    <property type="entry name" value="Dak2"/>
    <property type="match status" value="1"/>
</dbReference>
<feature type="domain" description="DhaK" evidence="6">
    <location>
        <begin position="23"/>
        <end position="347"/>
    </location>
</feature>
<dbReference type="InParanoid" id="A0A423PZQ4"/>
<comment type="caution">
    <text evidence="7">The sequence shown here is derived from an EMBL/GenBank/DDBJ whole genome shotgun (WGS) entry which is preliminary data.</text>
</comment>
<evidence type="ECO:0000256" key="3">
    <source>
        <dbReference type="ARBA" id="ARBA00022777"/>
    </source>
</evidence>
<feature type="domain" description="DhaL" evidence="5">
    <location>
        <begin position="385"/>
        <end position="587"/>
    </location>
</feature>
<evidence type="ECO:0000256" key="2">
    <source>
        <dbReference type="ARBA" id="ARBA00022741"/>
    </source>
</evidence>
<evidence type="ECO:0000313" key="8">
    <source>
        <dbReference type="Proteomes" id="UP000285310"/>
    </source>
</evidence>
<keyword evidence="8" id="KW-1185">Reference proteome</keyword>
<dbReference type="Gene3D" id="1.25.40.340">
    <property type="match status" value="1"/>
</dbReference>
<dbReference type="PROSITE" id="PS51481">
    <property type="entry name" value="DHAK"/>
    <property type="match status" value="1"/>
</dbReference>
<protein>
    <submittedName>
        <fullName evidence="7">Dihydroxyacetone kinase</fullName>
    </submittedName>
</protein>
<dbReference type="SUPFAM" id="SSF101473">
    <property type="entry name" value="DhaL-like"/>
    <property type="match status" value="1"/>
</dbReference>
<dbReference type="NCBIfam" id="NF011049">
    <property type="entry name" value="PRK14479.1"/>
    <property type="match status" value="1"/>
</dbReference>
<name>A0A423PZQ4_9GAMM</name>
<dbReference type="FunCoup" id="A0A423PZQ4">
    <property type="interactions" value="343"/>
</dbReference>
<gene>
    <name evidence="7" type="ORF">SAJA_03585</name>
</gene>
<dbReference type="AlphaFoldDB" id="A0A423PZQ4"/>
<keyword evidence="2" id="KW-0547">Nucleotide-binding</keyword>
<proteinExistence type="predicted"/>
<dbReference type="Gene3D" id="3.40.50.10440">
    <property type="entry name" value="Dihydroxyacetone kinase, domain 1"/>
    <property type="match status" value="1"/>
</dbReference>
<dbReference type="Proteomes" id="UP000285310">
    <property type="component" value="Unassembled WGS sequence"/>
</dbReference>
<dbReference type="FunFam" id="3.40.50.10440:FF:000003">
    <property type="entry name" value="Homodimeric dihydroxyacetone kinase"/>
    <property type="match status" value="1"/>
</dbReference>
<dbReference type="SUPFAM" id="SSF82549">
    <property type="entry name" value="DAK1/DegV-like"/>
    <property type="match status" value="1"/>
</dbReference>
<dbReference type="InterPro" id="IPR036117">
    <property type="entry name" value="DhaL_dom_sf"/>
</dbReference>
<reference evidence="7 8" key="1">
    <citation type="submission" date="2013-10" db="EMBL/GenBank/DDBJ databases">
        <title>Salinisphaera japonica YTM-1 Genome Sequencing.</title>
        <authorList>
            <person name="Lai Q."/>
            <person name="Li C."/>
            <person name="Shao Z."/>
        </authorList>
    </citation>
    <scope>NUCLEOTIDE SEQUENCE [LARGE SCALE GENOMIC DNA]</scope>
    <source>
        <strain evidence="7 8">YTM-1</strain>
    </source>
</reference>